<name>A0A7I8JFA8_SPIIN</name>
<reference evidence="2 3" key="1">
    <citation type="submission" date="2019-12" db="EMBL/GenBank/DDBJ databases">
        <authorList>
            <person name="Scholz U."/>
            <person name="Mascher M."/>
            <person name="Fiebig A."/>
        </authorList>
    </citation>
    <scope>NUCLEOTIDE SEQUENCE</scope>
</reference>
<evidence type="ECO:0000313" key="2">
    <source>
        <dbReference type="EMBL" id="CAA2628835.1"/>
    </source>
</evidence>
<feature type="coiled-coil region" evidence="1">
    <location>
        <begin position="415"/>
        <end position="477"/>
    </location>
</feature>
<keyword evidence="3" id="KW-1185">Reference proteome</keyword>
<dbReference type="InterPro" id="IPR037490">
    <property type="entry name" value="WAP"/>
</dbReference>
<dbReference type="PANTHER" id="PTHR33883">
    <property type="entry name" value="WPP DOMAIN-ASSOCIATED PROTEIN"/>
    <property type="match status" value="1"/>
</dbReference>
<dbReference type="PANTHER" id="PTHR33883:SF10">
    <property type="entry name" value="WPP DOMAIN-ASSOCIATED PROTEIN"/>
    <property type="match status" value="1"/>
</dbReference>
<dbReference type="SUPFAM" id="SSF57997">
    <property type="entry name" value="Tropomyosin"/>
    <property type="match status" value="1"/>
</dbReference>
<accession>A0A7I8JFA8</accession>
<dbReference type="Proteomes" id="UP001189122">
    <property type="component" value="Unassembled WGS sequence"/>
</dbReference>
<dbReference type="EMBL" id="LR743598">
    <property type="protein sequence ID" value="CAA2628835.1"/>
    <property type="molecule type" value="Genomic_DNA"/>
</dbReference>
<evidence type="ECO:0000256" key="1">
    <source>
        <dbReference type="SAM" id="Coils"/>
    </source>
</evidence>
<feature type="coiled-coil region" evidence="1">
    <location>
        <begin position="770"/>
        <end position="818"/>
    </location>
</feature>
<feature type="coiled-coil region" evidence="1">
    <location>
        <begin position="612"/>
        <end position="730"/>
    </location>
</feature>
<sequence>MPNVDTRELRSTLAIDDSMITSCSPRSSEHDLDSDVDSANMENLLLEDLDLYMDDINSRLIVSRMVGNSVIRGMVNAIAEDSAETISSKEAQIEELNRRLQLYEPIAGLRGASPSQVQFTRLGLREDDDGMMGSLNIAAEKHLEVLKREIEWMRSSDFLKGTQLGQGRSLESLTQMDKNIDALREIMGIIFKNSSEMSSLLKESLNEQQWQREIQREVDSAIVQNIMREIREGFETKLCEQTSLFDAQNDYWLKKSMLSIEPEHHHHLPHGSQESYEEWDNSKKKDHVSGKLYGYSAVTDSSRVGENGVVSEEKSGNTAPEIAESSLLLHMSKEELISHYKTEISEMKRQLESSIQEKTEELFRWKRQFLKERLEALKKRLPDISLRLDGVLLDAKNFYAVQDDHDKTFSFKQRIDALLLENKSLRDLLASKSKEVDRLASQVSEAAKRMTKYSSLEKTLLKKKRKLEWEIEDAETETFIRSQIDTCILSELIHDSECRGEDAHTETEIMEKFMAAVVSQKDKALDLEVEKAERLRQEVASLSTLVNERDIAFSSEVKKSETLSKELEKAEQLKKEVLLLSTLVREKDITLSLEVKRSEELSQELVSLRGFIEEKNMLIVDLESKLRKQKQDLDQDSEELSKLKAQVDEQERSLWGYRAESDLVKSRLDEAMKKIGQSDAEIFDLNQKLALASNNMREAEKEKIMLYNIIQEKENRLSSATARVDEQTQQMESIVVFVRSCQDQLWNWKGSLEELFSECDELSKLASLFKRRELQYKKELEIRYRDLRKEIEIIVCNHERAENEVDRLGDEVDDLISVLEKVCIALDHYSPVLQHYTGVVEVLEMVKRKLKDVCRETRPTADE</sequence>
<organism evidence="2">
    <name type="scientific">Spirodela intermedia</name>
    <name type="common">Intermediate duckweed</name>
    <dbReference type="NCBI Taxonomy" id="51605"/>
    <lineage>
        <taxon>Eukaryota</taxon>
        <taxon>Viridiplantae</taxon>
        <taxon>Streptophyta</taxon>
        <taxon>Embryophyta</taxon>
        <taxon>Tracheophyta</taxon>
        <taxon>Spermatophyta</taxon>
        <taxon>Magnoliopsida</taxon>
        <taxon>Liliopsida</taxon>
        <taxon>Araceae</taxon>
        <taxon>Lemnoideae</taxon>
        <taxon>Spirodela</taxon>
    </lineage>
</organism>
<dbReference type="AlphaFoldDB" id="A0A7I8JFA8"/>
<keyword evidence="1" id="KW-0175">Coiled coil</keyword>
<gene>
    <name evidence="2" type="ORF">SI7747_11014476</name>
</gene>
<evidence type="ECO:0000313" key="3">
    <source>
        <dbReference type="Proteomes" id="UP001189122"/>
    </source>
</evidence>
<proteinExistence type="predicted"/>
<feature type="coiled-coil region" evidence="1">
    <location>
        <begin position="337"/>
        <end position="387"/>
    </location>
</feature>
<protein>
    <submittedName>
        <fullName evidence="2">Uncharacterized protein</fullName>
    </submittedName>
</protein>
<dbReference type="EMBL" id="CACRZD030000011">
    <property type="protein sequence ID" value="CAA6668082.1"/>
    <property type="molecule type" value="Genomic_DNA"/>
</dbReference>